<protein>
    <submittedName>
        <fullName evidence="1">Uncharacterized protein</fullName>
    </submittedName>
</protein>
<evidence type="ECO:0000313" key="1">
    <source>
        <dbReference type="EMBL" id="BDQ60891.1"/>
    </source>
</evidence>
<organism evidence="1 2">
    <name type="scientific">Enterococcus faecalis</name>
    <name type="common">Streptococcus faecalis</name>
    <dbReference type="NCBI Taxonomy" id="1351"/>
    <lineage>
        <taxon>Bacteria</taxon>
        <taxon>Bacillati</taxon>
        <taxon>Bacillota</taxon>
        <taxon>Bacilli</taxon>
        <taxon>Lactobacillales</taxon>
        <taxon>Enterococcaceae</taxon>
        <taxon>Enterococcus</taxon>
    </lineage>
</organism>
<accession>A0AC59HMT1</accession>
<dbReference type="EMBL" id="AP026729">
    <property type="protein sequence ID" value="BDQ60891.1"/>
    <property type="molecule type" value="Genomic_DNA"/>
</dbReference>
<evidence type="ECO:0000313" key="2">
    <source>
        <dbReference type="Proteomes" id="UP001317613"/>
    </source>
</evidence>
<dbReference type="Proteomes" id="UP001317613">
    <property type="component" value="Chromosome"/>
</dbReference>
<sequence length="105" mass="11504">MQKSETLTRDELSDIESQVEEVTAELDEINDAIAELPEEDVTELGDVVDDLGAATDEIVEEVDGKGTEEDDLEPADDKERSRVLDIIGKGISSRGEEKVKKINST</sequence>
<reference evidence="1" key="1">
    <citation type="submission" date="2022-08" db="EMBL/GenBank/DDBJ databases">
        <title>Molecular epidemiological analysis of five strains of VanD-type vancomycin-resistant Enterococcus faecalis.</title>
        <authorList>
            <person name="Mimura K."/>
            <person name="Hashimoto Y."/>
            <person name="Tomita H."/>
        </authorList>
    </citation>
    <scope>NUCLEOTIDE SEQUENCE</scope>
    <source>
        <strain evidence="1">SVR2332</strain>
    </source>
</reference>
<proteinExistence type="predicted"/>
<name>A0AC59HMT1_ENTFL</name>
<gene>
    <name evidence="1" type="ORF">EfsSVR2332_09690</name>
</gene>